<accession>A0AAV2AEP4</accession>
<dbReference type="AlphaFoldDB" id="A0AAV2AEP4"/>
<name>A0AAV2AEP4_9ARAC</name>
<proteinExistence type="predicted"/>
<sequence>MDETRTTLQQEINNASRKAYKTKKTPVTPNLVWWSQHLETKKNELKAFGRRIQRSPNEDKSKWIIQINFKWHLSKKNSLFQKETATKSTAHFPIQHSENHLKWHSGKHHLQLTSSQFPICHKQATQKKQTSKFSTNR</sequence>
<protein>
    <submittedName>
        <fullName evidence="1">Uncharacterized protein</fullName>
    </submittedName>
</protein>
<dbReference type="Proteomes" id="UP001497382">
    <property type="component" value="Unassembled WGS sequence"/>
</dbReference>
<comment type="caution">
    <text evidence="1">The sequence shown here is derived from an EMBL/GenBank/DDBJ whole genome shotgun (WGS) entry which is preliminary data.</text>
</comment>
<keyword evidence="2" id="KW-1185">Reference proteome</keyword>
<reference evidence="1 2" key="1">
    <citation type="submission" date="2024-04" db="EMBL/GenBank/DDBJ databases">
        <authorList>
            <person name="Rising A."/>
            <person name="Reimegard J."/>
            <person name="Sonavane S."/>
            <person name="Akerstrom W."/>
            <person name="Nylinder S."/>
            <person name="Hedman E."/>
            <person name="Kallberg Y."/>
        </authorList>
    </citation>
    <scope>NUCLEOTIDE SEQUENCE [LARGE SCALE GENOMIC DNA]</scope>
</reference>
<dbReference type="EMBL" id="CAXIEN010000153">
    <property type="protein sequence ID" value="CAL1282152.1"/>
    <property type="molecule type" value="Genomic_DNA"/>
</dbReference>
<organism evidence="1 2">
    <name type="scientific">Larinioides sclopetarius</name>
    <dbReference type="NCBI Taxonomy" id="280406"/>
    <lineage>
        <taxon>Eukaryota</taxon>
        <taxon>Metazoa</taxon>
        <taxon>Ecdysozoa</taxon>
        <taxon>Arthropoda</taxon>
        <taxon>Chelicerata</taxon>
        <taxon>Arachnida</taxon>
        <taxon>Araneae</taxon>
        <taxon>Araneomorphae</taxon>
        <taxon>Entelegynae</taxon>
        <taxon>Araneoidea</taxon>
        <taxon>Araneidae</taxon>
        <taxon>Larinioides</taxon>
    </lineage>
</organism>
<evidence type="ECO:0000313" key="1">
    <source>
        <dbReference type="EMBL" id="CAL1282152.1"/>
    </source>
</evidence>
<gene>
    <name evidence="1" type="ORF">LARSCL_LOCUS11961</name>
</gene>
<evidence type="ECO:0000313" key="2">
    <source>
        <dbReference type="Proteomes" id="UP001497382"/>
    </source>
</evidence>